<dbReference type="AlphaFoldDB" id="A0A2I1GA92"/>
<dbReference type="VEuPathDB" id="FungiDB:FUN_022003"/>
<dbReference type="InterPro" id="IPR004589">
    <property type="entry name" value="DNA_helicase_ATP-dep_RecQ"/>
</dbReference>
<dbReference type="PROSITE" id="PS51194">
    <property type="entry name" value="HELICASE_CTER"/>
    <property type="match status" value="1"/>
</dbReference>
<dbReference type="Proteomes" id="UP000234323">
    <property type="component" value="Unassembled WGS sequence"/>
</dbReference>
<dbReference type="InterPro" id="IPR014001">
    <property type="entry name" value="Helicase_ATP-bd"/>
</dbReference>
<gene>
    <name evidence="12" type="ORF">RhiirA4_341167</name>
</gene>
<evidence type="ECO:0000313" key="13">
    <source>
        <dbReference type="Proteomes" id="UP000234323"/>
    </source>
</evidence>
<dbReference type="EMBL" id="LLXI01000259">
    <property type="protein sequence ID" value="PKY43529.1"/>
    <property type="molecule type" value="Genomic_DNA"/>
</dbReference>
<name>A0A2I1GA92_9GLOM</name>
<protein>
    <recommendedName>
        <fullName evidence="9">DNA 3'-5' helicase</fullName>
        <ecNumber evidence="9">5.6.2.4</ecNumber>
    </recommendedName>
</protein>
<reference evidence="12 13" key="1">
    <citation type="submission" date="2015-10" db="EMBL/GenBank/DDBJ databases">
        <title>Genome analyses suggest a sexual origin of heterokaryosis in a supposedly ancient asexual fungus.</title>
        <authorList>
            <person name="Ropars J."/>
            <person name="Sedzielewska K."/>
            <person name="Noel J."/>
            <person name="Charron P."/>
            <person name="Farinelli L."/>
            <person name="Marton T."/>
            <person name="Kruger M."/>
            <person name="Pelin A."/>
            <person name="Brachmann A."/>
            <person name="Corradi N."/>
        </authorList>
    </citation>
    <scope>NUCLEOTIDE SEQUENCE [LARGE SCALE GENOMIC DNA]</scope>
    <source>
        <strain evidence="12 13">A4</strain>
    </source>
</reference>
<keyword evidence="3 12" id="KW-0378">Hydrolase</keyword>
<dbReference type="SMART" id="SM00487">
    <property type="entry name" value="DEXDc"/>
    <property type="match status" value="1"/>
</dbReference>
<dbReference type="CDD" id="cd17920">
    <property type="entry name" value="DEXHc_RecQ"/>
    <property type="match status" value="1"/>
</dbReference>
<evidence type="ECO:0000256" key="9">
    <source>
        <dbReference type="ARBA" id="ARBA00034808"/>
    </source>
</evidence>
<dbReference type="GO" id="GO:0000724">
    <property type="term" value="P:double-strand break repair via homologous recombination"/>
    <property type="evidence" value="ECO:0007669"/>
    <property type="project" value="TreeGrafter"/>
</dbReference>
<dbReference type="Gene3D" id="3.40.50.300">
    <property type="entry name" value="P-loop containing nucleotide triphosphate hydrolases"/>
    <property type="match status" value="2"/>
</dbReference>
<proteinExistence type="inferred from homology"/>
<keyword evidence="4" id="KW-0347">Helicase</keyword>
<sequence length="328" mass="36793">MEAIIAYLGGKDTFVSMKTGGGKTLCYALSAICFEGLTIVFSPLKALMDDQKRELINAGIPCATLYANVAQGASIQEKIFEEIACGLIKILFVTPEKLASNEGFCRFITQLYEKKKVQFVIDEAHCILSYQDFREAWGRLGMLKQRWNLAPIMLLTATCTRSEVDEICTNLNIEENNFALIRGSTSHRSEIIFNVRERKEIRDQYITEIISIINANLLGRIIVYCATHSSCEYLYNKLQENLNDVSVDYFHGGLRDNERGTAMSNWKSNNTQIMIATSAFGMGINSSNVRVVIHVEAPMSMSILIQEAGRAGRDGNTATHFIFYSKKD</sequence>
<comment type="catalytic activity">
    <reaction evidence="8">
        <text>Couples ATP hydrolysis with the unwinding of duplex DNA by translocating in the 3'-5' direction.</text>
        <dbReference type="EC" id="5.6.2.4"/>
    </reaction>
</comment>
<dbReference type="GO" id="GO:0005694">
    <property type="term" value="C:chromosome"/>
    <property type="evidence" value="ECO:0007669"/>
    <property type="project" value="TreeGrafter"/>
</dbReference>
<evidence type="ECO:0000313" key="12">
    <source>
        <dbReference type="EMBL" id="PKY43529.1"/>
    </source>
</evidence>
<keyword evidence="5" id="KW-0067">ATP-binding</keyword>
<dbReference type="VEuPathDB" id="FungiDB:RhiirA1_329312"/>
<evidence type="ECO:0000256" key="2">
    <source>
        <dbReference type="ARBA" id="ARBA00022741"/>
    </source>
</evidence>
<feature type="domain" description="Helicase ATP-binding" evidence="10">
    <location>
        <begin position="4"/>
        <end position="177"/>
    </location>
</feature>
<feature type="domain" description="Helicase C-terminal" evidence="11">
    <location>
        <begin position="205"/>
        <end position="328"/>
    </location>
</feature>
<accession>A0A2I1GA92</accession>
<evidence type="ECO:0000256" key="4">
    <source>
        <dbReference type="ARBA" id="ARBA00022806"/>
    </source>
</evidence>
<dbReference type="SMART" id="SM00490">
    <property type="entry name" value="HELICc"/>
    <property type="match status" value="1"/>
</dbReference>
<organism evidence="12 13">
    <name type="scientific">Rhizophagus irregularis</name>
    <dbReference type="NCBI Taxonomy" id="588596"/>
    <lineage>
        <taxon>Eukaryota</taxon>
        <taxon>Fungi</taxon>
        <taxon>Fungi incertae sedis</taxon>
        <taxon>Mucoromycota</taxon>
        <taxon>Glomeromycotina</taxon>
        <taxon>Glomeromycetes</taxon>
        <taxon>Glomerales</taxon>
        <taxon>Glomeraceae</taxon>
        <taxon>Rhizophagus</taxon>
    </lineage>
</organism>
<keyword evidence="2" id="KW-0547">Nucleotide-binding</keyword>
<comment type="similarity">
    <text evidence="1">Belongs to the helicase family. RecQ subfamily.</text>
</comment>
<keyword evidence="13" id="KW-1185">Reference proteome</keyword>
<evidence type="ECO:0000256" key="8">
    <source>
        <dbReference type="ARBA" id="ARBA00034617"/>
    </source>
</evidence>
<dbReference type="EC" id="5.6.2.4" evidence="9"/>
<dbReference type="GO" id="GO:0003677">
    <property type="term" value="F:DNA binding"/>
    <property type="evidence" value="ECO:0007669"/>
    <property type="project" value="UniProtKB-KW"/>
</dbReference>
<dbReference type="PANTHER" id="PTHR13710:SF105">
    <property type="entry name" value="ATP-DEPENDENT DNA HELICASE Q1"/>
    <property type="match status" value="1"/>
</dbReference>
<dbReference type="PANTHER" id="PTHR13710">
    <property type="entry name" value="DNA HELICASE RECQ FAMILY MEMBER"/>
    <property type="match status" value="1"/>
</dbReference>
<dbReference type="Pfam" id="PF00271">
    <property type="entry name" value="Helicase_C"/>
    <property type="match status" value="1"/>
</dbReference>
<comment type="caution">
    <text evidence="12">The sequence shown here is derived from an EMBL/GenBank/DDBJ whole genome shotgun (WGS) entry which is preliminary data.</text>
</comment>
<evidence type="ECO:0000256" key="1">
    <source>
        <dbReference type="ARBA" id="ARBA00005446"/>
    </source>
</evidence>
<dbReference type="GO" id="GO:0043138">
    <property type="term" value="F:3'-5' DNA helicase activity"/>
    <property type="evidence" value="ECO:0007669"/>
    <property type="project" value="UniProtKB-EC"/>
</dbReference>
<feature type="non-terminal residue" evidence="12">
    <location>
        <position position="328"/>
    </location>
</feature>
<dbReference type="NCBIfam" id="TIGR00614">
    <property type="entry name" value="recQ_fam"/>
    <property type="match status" value="1"/>
</dbReference>
<dbReference type="InterPro" id="IPR027417">
    <property type="entry name" value="P-loop_NTPase"/>
</dbReference>
<dbReference type="GO" id="GO:0005737">
    <property type="term" value="C:cytoplasm"/>
    <property type="evidence" value="ECO:0007669"/>
    <property type="project" value="TreeGrafter"/>
</dbReference>
<keyword evidence="7" id="KW-0413">Isomerase</keyword>
<dbReference type="GO" id="GO:0009378">
    <property type="term" value="F:four-way junction helicase activity"/>
    <property type="evidence" value="ECO:0007669"/>
    <property type="project" value="TreeGrafter"/>
</dbReference>
<dbReference type="SUPFAM" id="SSF52540">
    <property type="entry name" value="P-loop containing nucleoside triphosphate hydrolases"/>
    <property type="match status" value="1"/>
</dbReference>
<evidence type="ECO:0000259" key="11">
    <source>
        <dbReference type="PROSITE" id="PS51194"/>
    </source>
</evidence>
<evidence type="ECO:0000256" key="6">
    <source>
        <dbReference type="ARBA" id="ARBA00023125"/>
    </source>
</evidence>
<dbReference type="GO" id="GO:0016787">
    <property type="term" value="F:hydrolase activity"/>
    <property type="evidence" value="ECO:0007669"/>
    <property type="project" value="UniProtKB-KW"/>
</dbReference>
<evidence type="ECO:0000259" key="10">
    <source>
        <dbReference type="PROSITE" id="PS51192"/>
    </source>
</evidence>
<dbReference type="Pfam" id="PF00270">
    <property type="entry name" value="DEAD"/>
    <property type="match status" value="1"/>
</dbReference>
<dbReference type="PROSITE" id="PS51192">
    <property type="entry name" value="HELICASE_ATP_BIND_1"/>
    <property type="match status" value="1"/>
</dbReference>
<evidence type="ECO:0000256" key="7">
    <source>
        <dbReference type="ARBA" id="ARBA00023235"/>
    </source>
</evidence>
<evidence type="ECO:0000256" key="5">
    <source>
        <dbReference type="ARBA" id="ARBA00022840"/>
    </source>
</evidence>
<evidence type="ECO:0000256" key="3">
    <source>
        <dbReference type="ARBA" id="ARBA00022801"/>
    </source>
</evidence>
<keyword evidence="6" id="KW-0238">DNA-binding</keyword>
<dbReference type="GO" id="GO:0005524">
    <property type="term" value="F:ATP binding"/>
    <property type="evidence" value="ECO:0007669"/>
    <property type="project" value="UniProtKB-KW"/>
</dbReference>
<dbReference type="InterPro" id="IPR001650">
    <property type="entry name" value="Helicase_C-like"/>
</dbReference>
<dbReference type="InterPro" id="IPR011545">
    <property type="entry name" value="DEAD/DEAH_box_helicase_dom"/>
</dbReference>